<evidence type="ECO:0000313" key="2">
    <source>
        <dbReference type="EMBL" id="ACE06289.1"/>
    </source>
</evidence>
<feature type="domain" description="Outer membrane protein beta-barrel" evidence="1">
    <location>
        <begin position="23"/>
        <end position="169"/>
    </location>
</feature>
<gene>
    <name evidence="2" type="ordered locus">Aasi_0924</name>
</gene>
<reference evidence="2 3" key="1">
    <citation type="journal article" date="2010" name="J. Bacteriol.">
        <title>The genome of the amoeba symbiont 'Candidatus Amoebophilus asiaticus' reveals common mechanisms for host cell interaction among amoeba-associated bacteria.</title>
        <authorList>
            <person name="Schmitz-Esser S."/>
            <person name="Tischler P."/>
            <person name="Arnold R."/>
            <person name="Montanaro J."/>
            <person name="Wagner M."/>
            <person name="Rattei T."/>
            <person name="Horn M."/>
        </authorList>
    </citation>
    <scope>NUCLEOTIDE SEQUENCE [LARGE SCALE GENOMIC DNA]</scope>
    <source>
        <strain evidence="2 3">5a2</strain>
    </source>
</reference>
<dbReference type="RefSeq" id="WP_012473056.1">
    <property type="nucleotide sequence ID" value="NC_010830.1"/>
</dbReference>
<accession>B3EST7</accession>
<proteinExistence type="predicted"/>
<dbReference type="Pfam" id="PF13568">
    <property type="entry name" value="OMP_b-brl_2"/>
    <property type="match status" value="1"/>
</dbReference>
<dbReference type="InterPro" id="IPR025665">
    <property type="entry name" value="Beta-barrel_OMP_2"/>
</dbReference>
<dbReference type="eggNOG" id="COG3637">
    <property type="taxonomic scope" value="Bacteria"/>
</dbReference>
<dbReference type="STRING" id="452471.Aasi_0924"/>
<dbReference type="OrthoDB" id="1001536at2"/>
<organism evidence="2 3">
    <name type="scientific">Amoebophilus asiaticus (strain 5a2)</name>
    <dbReference type="NCBI Taxonomy" id="452471"/>
    <lineage>
        <taxon>Bacteria</taxon>
        <taxon>Pseudomonadati</taxon>
        <taxon>Bacteroidota</taxon>
        <taxon>Cytophagia</taxon>
        <taxon>Cytophagales</taxon>
        <taxon>Amoebophilaceae</taxon>
        <taxon>Candidatus Amoebophilus</taxon>
    </lineage>
</organism>
<dbReference type="Proteomes" id="UP000001227">
    <property type="component" value="Chromosome"/>
</dbReference>
<dbReference type="KEGG" id="aas:Aasi_0924"/>
<protein>
    <recommendedName>
        <fullName evidence="1">Outer membrane protein beta-barrel domain-containing protein</fullName>
    </recommendedName>
</protein>
<dbReference type="HOGENOM" id="CLU_082049_5_0_10"/>
<evidence type="ECO:0000313" key="3">
    <source>
        <dbReference type="Proteomes" id="UP000001227"/>
    </source>
</evidence>
<dbReference type="AlphaFoldDB" id="B3EST7"/>
<name>B3EST7_AMOA5</name>
<sequence length="194" mass="21587">MRKTIGLVLFLVGISNITHAYVFKVGPRIGISTYHIRLDEEGLAKCYDPHIGLGYQAGIVGRVDFPVIYIQPELLFTYSKVKYQNQCPNEEHVLRYKKIELPVLFGIKIMGIGRLQAGPVFSLLLSAKSDTADIYAECKSITAGYQVGIGVDFQRFIIDLKYEGSLSKVCSKLGNIAVDHRKSLFMLSVGVNLL</sequence>
<keyword evidence="3" id="KW-1185">Reference proteome</keyword>
<dbReference type="EMBL" id="CP001102">
    <property type="protein sequence ID" value="ACE06289.1"/>
    <property type="molecule type" value="Genomic_DNA"/>
</dbReference>
<evidence type="ECO:0000259" key="1">
    <source>
        <dbReference type="Pfam" id="PF13568"/>
    </source>
</evidence>